<dbReference type="GO" id="GO:0015035">
    <property type="term" value="F:protein-disulfide reductase activity"/>
    <property type="evidence" value="ECO:0007669"/>
    <property type="project" value="TreeGrafter"/>
</dbReference>
<protein>
    <submittedName>
        <fullName evidence="3">Thioredoxin fold domain-containing protein</fullName>
    </submittedName>
</protein>
<dbReference type="GO" id="GO:0005737">
    <property type="term" value="C:cytoplasm"/>
    <property type="evidence" value="ECO:0007669"/>
    <property type="project" value="TreeGrafter"/>
</dbReference>
<dbReference type="Proteomes" id="UP000678679">
    <property type="component" value="Chromosome 2"/>
</dbReference>
<feature type="chain" id="PRO_5044004699" evidence="1">
    <location>
        <begin position="22"/>
        <end position="389"/>
    </location>
</feature>
<organism evidence="3 4">
    <name type="scientific">Flammeovirga yaeyamensis</name>
    <dbReference type="NCBI Taxonomy" id="367791"/>
    <lineage>
        <taxon>Bacteria</taxon>
        <taxon>Pseudomonadati</taxon>
        <taxon>Bacteroidota</taxon>
        <taxon>Cytophagia</taxon>
        <taxon>Cytophagales</taxon>
        <taxon>Flammeovirgaceae</taxon>
        <taxon>Flammeovirga</taxon>
    </lineage>
</organism>
<dbReference type="Gene3D" id="1.25.40.10">
    <property type="entry name" value="Tetratricopeptide repeat domain"/>
    <property type="match status" value="1"/>
</dbReference>
<dbReference type="PANTHER" id="PTHR45663">
    <property type="entry name" value="GEO12009P1"/>
    <property type="match status" value="1"/>
</dbReference>
<dbReference type="InterPro" id="IPR011990">
    <property type="entry name" value="TPR-like_helical_dom_sf"/>
</dbReference>
<dbReference type="CDD" id="cd02947">
    <property type="entry name" value="TRX_family"/>
    <property type="match status" value="1"/>
</dbReference>
<dbReference type="InterPro" id="IPR012336">
    <property type="entry name" value="Thioredoxin-like_fold"/>
</dbReference>
<name>A0AAX1N9V2_9BACT</name>
<sequence>MKRIFSLFSMLLISIASFAQGVEFFEGTFAEAKAEAKKQNKYIFLDAYTTWCGPCKMLKKKVFPEKIVGDVMNEHFINIAIDMEKGEGIELAKTYQVKAYPTLLFFDADGNEIDRLVGALPAEEFVEAIKETLKPENQLVTLKANVYDVKTPSKEDLSKYLNKVYGAYKTDDVMLGKFLALVTDGDLKVKENTDLLIKASYVSGIESGLLPYFDKIDAEEKAIEGAKNNLAYNTLRNAVRANVSEEEFNTKVELVKKEIPESTSIIAQSEAQFYMKKKDYAKANMAVDQLAASMSDEKRVSSVLNSFAWKYYEANVEAKHMKKALTWINRSVMIDANYANVDTQAHVYKALGKTEKAIEAAQKSIELGKAAGQDVSSTEELLKELSKNN</sequence>
<gene>
    <name evidence="3" type="ORF">KMW28_25440</name>
</gene>
<keyword evidence="1" id="KW-0732">Signal</keyword>
<dbReference type="PROSITE" id="PS51352">
    <property type="entry name" value="THIOREDOXIN_2"/>
    <property type="match status" value="1"/>
</dbReference>
<dbReference type="AlphaFoldDB" id="A0AAX1N9V2"/>
<evidence type="ECO:0000313" key="3">
    <source>
        <dbReference type="EMBL" id="QWG04240.1"/>
    </source>
</evidence>
<dbReference type="SUPFAM" id="SSF52833">
    <property type="entry name" value="Thioredoxin-like"/>
    <property type="match status" value="1"/>
</dbReference>
<feature type="signal peptide" evidence="1">
    <location>
        <begin position="1"/>
        <end position="21"/>
    </location>
</feature>
<reference evidence="3 4" key="1">
    <citation type="submission" date="2021-05" db="EMBL/GenBank/DDBJ databases">
        <title>Comparative genomic studies on the polysaccharide-degrading batcterial strains of the Flammeovirga genus.</title>
        <authorList>
            <person name="Zewei F."/>
            <person name="Zheng Z."/>
            <person name="Yu L."/>
            <person name="Ruyue G."/>
            <person name="Yanhong M."/>
            <person name="Yuanyuan C."/>
            <person name="Jingyan G."/>
            <person name="Wenjun H."/>
        </authorList>
    </citation>
    <scope>NUCLEOTIDE SEQUENCE [LARGE SCALE GENOMIC DNA]</scope>
    <source>
        <strain evidence="3 4">NBRC:100898</strain>
    </source>
</reference>
<evidence type="ECO:0000256" key="1">
    <source>
        <dbReference type="SAM" id="SignalP"/>
    </source>
</evidence>
<dbReference type="EMBL" id="CP076133">
    <property type="protein sequence ID" value="QWG04240.1"/>
    <property type="molecule type" value="Genomic_DNA"/>
</dbReference>
<dbReference type="PANTHER" id="PTHR45663:SF11">
    <property type="entry name" value="GEO12009P1"/>
    <property type="match status" value="1"/>
</dbReference>
<proteinExistence type="predicted"/>
<dbReference type="InterPro" id="IPR036249">
    <property type="entry name" value="Thioredoxin-like_sf"/>
</dbReference>
<dbReference type="InterPro" id="IPR013766">
    <property type="entry name" value="Thioredoxin_domain"/>
</dbReference>
<dbReference type="SUPFAM" id="SSF81901">
    <property type="entry name" value="HCP-like"/>
    <property type="match status" value="1"/>
</dbReference>
<feature type="domain" description="Thioredoxin" evidence="2">
    <location>
        <begin position="9"/>
        <end position="134"/>
    </location>
</feature>
<dbReference type="Pfam" id="PF13098">
    <property type="entry name" value="Thioredoxin_2"/>
    <property type="match status" value="1"/>
</dbReference>
<evidence type="ECO:0000313" key="4">
    <source>
        <dbReference type="Proteomes" id="UP000678679"/>
    </source>
</evidence>
<accession>A0AAX1N9V2</accession>
<dbReference type="Gene3D" id="3.40.30.10">
    <property type="entry name" value="Glutaredoxin"/>
    <property type="match status" value="1"/>
</dbReference>
<keyword evidence="4" id="KW-1185">Reference proteome</keyword>
<dbReference type="GO" id="GO:0006950">
    <property type="term" value="P:response to stress"/>
    <property type="evidence" value="ECO:0007669"/>
    <property type="project" value="UniProtKB-ARBA"/>
</dbReference>
<dbReference type="RefSeq" id="WP_169663728.1">
    <property type="nucleotide sequence ID" value="NZ_CP076133.1"/>
</dbReference>
<dbReference type="KEGG" id="fya:KMW28_25440"/>
<evidence type="ECO:0000259" key="2">
    <source>
        <dbReference type="PROSITE" id="PS51352"/>
    </source>
</evidence>